<protein>
    <submittedName>
        <fullName evidence="13">Iron permease</fullName>
    </submittedName>
</protein>
<evidence type="ECO:0000256" key="4">
    <source>
        <dbReference type="ARBA" id="ARBA00022692"/>
    </source>
</evidence>
<evidence type="ECO:0000259" key="12">
    <source>
        <dbReference type="PROSITE" id="PS51007"/>
    </source>
</evidence>
<dbReference type="Gene3D" id="1.10.760.10">
    <property type="entry name" value="Cytochrome c-like domain"/>
    <property type="match status" value="1"/>
</dbReference>
<dbReference type="AlphaFoldDB" id="A0A0A0F0X4"/>
<dbReference type="GO" id="GO:0033573">
    <property type="term" value="C:high-affinity iron permease complex"/>
    <property type="evidence" value="ECO:0007669"/>
    <property type="project" value="InterPro"/>
</dbReference>
<evidence type="ECO:0000256" key="10">
    <source>
        <dbReference type="SAM" id="Phobius"/>
    </source>
</evidence>
<comment type="similarity">
    <text evidence="2">Belongs to the oxidase-dependent Fe transporter (OFeT) (TC 9.A.10.1) family.</text>
</comment>
<keyword evidence="11" id="KW-0732">Signal</keyword>
<evidence type="ECO:0000256" key="2">
    <source>
        <dbReference type="ARBA" id="ARBA00008333"/>
    </source>
</evidence>
<evidence type="ECO:0000313" key="13">
    <source>
        <dbReference type="EMBL" id="KGM56811.1"/>
    </source>
</evidence>
<evidence type="ECO:0000256" key="8">
    <source>
        <dbReference type="ARBA" id="ARBA00023136"/>
    </source>
</evidence>
<evidence type="ECO:0000256" key="9">
    <source>
        <dbReference type="PROSITE-ProRule" id="PRU00433"/>
    </source>
</evidence>
<dbReference type="GO" id="GO:0015093">
    <property type="term" value="F:ferrous iron transmembrane transporter activity"/>
    <property type="evidence" value="ECO:0007669"/>
    <property type="project" value="TreeGrafter"/>
</dbReference>
<dbReference type="Pfam" id="PF03239">
    <property type="entry name" value="FTR1"/>
    <property type="match status" value="1"/>
</dbReference>
<feature type="transmembrane region" description="Helical" evidence="10">
    <location>
        <begin position="427"/>
        <end position="450"/>
    </location>
</feature>
<dbReference type="PANTHER" id="PTHR31632:SF2">
    <property type="entry name" value="PLASMA MEMBRANE IRON PERMEASE"/>
    <property type="match status" value="1"/>
</dbReference>
<sequence length="647" mass="68895">MMKKQFHALRSGAHLQWLLATLLVLASVPVAYAQSPGQEAAVVWRLLDYIAVDYASAVQGGKVISPAEYAEMQEFSATASEKIAALPANAQKPELREDAAQLTGLVEAHAPPDEVARQARSLATALVAAYPVPLAPSQPPDVDRGAALYQQMCTACHGVAGAGDGPAAAGMEPPPIDFTDEARARERSLFGLYQVITQGLEGTAMTSYAHLSDQDRWALAFHVGQFAYAAEETSEPPKGAENPLATLQELVQITPATLANEVGEQQARAITAFLRRHPAASVPATGSQLSLAHTRLANAVAAYGRGDQTAAKSAALSAYLDGFEPVEPQLATRAPDLMRDIEQSMLSLRASIDQQAGLEEVKQRAVTAASLLDKAETVLSSTADNAGWAGFVGALTILVREGLEALLIVIAIVAFLRKAERPDVLPYVHAGWVGALLAGAGTWALATYVVSISGAQREVVEGFSALFAAVVLVSVGLWLHQKSYAGLWQQYLQQKLSRVLSGKSAWFLLVLSFVAVYREVFETILFYSAMWHGGGDNSMILAGFAVGVVILVVVAVTMLQFSRKLPIGRFFFWSSLLMAILAVVLTGKGVAALQEAGWLSVAPISFPRIDWLGVHPSLQVVLAQAAALLLLIAGLIYNRRTAAAAER</sequence>
<keyword evidence="7 9" id="KW-0408">Iron</keyword>
<gene>
    <name evidence="13" type="ORF">N799_13105</name>
</gene>
<dbReference type="GO" id="GO:0046872">
    <property type="term" value="F:metal ion binding"/>
    <property type="evidence" value="ECO:0007669"/>
    <property type="project" value="UniProtKB-KW"/>
</dbReference>
<organism evidence="13 14">
    <name type="scientific">Lysobacter arseniciresistens ZS79</name>
    <dbReference type="NCBI Taxonomy" id="913325"/>
    <lineage>
        <taxon>Bacteria</taxon>
        <taxon>Pseudomonadati</taxon>
        <taxon>Pseudomonadota</taxon>
        <taxon>Gammaproteobacteria</taxon>
        <taxon>Lysobacterales</taxon>
        <taxon>Lysobacteraceae</taxon>
        <taxon>Novilysobacter</taxon>
    </lineage>
</organism>
<evidence type="ECO:0000256" key="11">
    <source>
        <dbReference type="SAM" id="SignalP"/>
    </source>
</evidence>
<proteinExistence type="inferred from homology"/>
<keyword evidence="4 10" id="KW-0812">Transmembrane</keyword>
<accession>A0A0A0F0X4</accession>
<dbReference type="PANTHER" id="PTHR31632">
    <property type="entry name" value="IRON TRANSPORTER FTH1"/>
    <property type="match status" value="1"/>
</dbReference>
<evidence type="ECO:0000313" key="14">
    <source>
        <dbReference type="Proteomes" id="UP000029989"/>
    </source>
</evidence>
<dbReference type="PROSITE" id="PS51007">
    <property type="entry name" value="CYTC"/>
    <property type="match status" value="1"/>
</dbReference>
<feature type="domain" description="Cytochrome c" evidence="12">
    <location>
        <begin position="140"/>
        <end position="278"/>
    </location>
</feature>
<feature type="chain" id="PRO_5001962726" evidence="11">
    <location>
        <begin position="34"/>
        <end position="647"/>
    </location>
</feature>
<dbReference type="eggNOG" id="COG0672">
    <property type="taxonomic scope" value="Bacteria"/>
</dbReference>
<name>A0A0A0F0X4_9GAMM</name>
<feature type="transmembrane region" description="Helical" evidence="10">
    <location>
        <begin position="500"/>
        <end position="518"/>
    </location>
</feature>
<keyword evidence="5 9" id="KW-0479">Metal-binding</keyword>
<feature type="signal peptide" evidence="11">
    <location>
        <begin position="1"/>
        <end position="33"/>
    </location>
</feature>
<dbReference type="InterPro" id="IPR009056">
    <property type="entry name" value="Cyt_c-like_dom"/>
</dbReference>
<evidence type="ECO:0000256" key="7">
    <source>
        <dbReference type="ARBA" id="ARBA00023004"/>
    </source>
</evidence>
<evidence type="ECO:0000256" key="1">
    <source>
        <dbReference type="ARBA" id="ARBA00004141"/>
    </source>
</evidence>
<keyword evidence="14" id="KW-1185">Reference proteome</keyword>
<evidence type="ECO:0000256" key="6">
    <source>
        <dbReference type="ARBA" id="ARBA00022989"/>
    </source>
</evidence>
<evidence type="ECO:0000256" key="5">
    <source>
        <dbReference type="ARBA" id="ARBA00022723"/>
    </source>
</evidence>
<dbReference type="GO" id="GO:0020037">
    <property type="term" value="F:heme binding"/>
    <property type="evidence" value="ECO:0007669"/>
    <property type="project" value="InterPro"/>
</dbReference>
<dbReference type="RefSeq" id="WP_238978798.1">
    <property type="nucleotide sequence ID" value="NZ_AVPT01000008.1"/>
</dbReference>
<reference evidence="13 14" key="1">
    <citation type="journal article" date="2015" name="Stand. Genomic Sci.">
        <title>Genomic information of the arsenic-resistant bacterium Lysobacter arseniciresistens type strain ZS79(T) and comparison of Lysobacter draft genomes.</title>
        <authorList>
            <person name="Liu L."/>
            <person name="Zhang S."/>
            <person name="Luo M."/>
            <person name="Wang G."/>
        </authorList>
    </citation>
    <scope>NUCLEOTIDE SEQUENCE [LARGE SCALE GENOMIC DNA]</scope>
    <source>
        <strain evidence="13 14">ZS79</strain>
    </source>
</reference>
<comment type="caution">
    <text evidence="13">The sequence shown here is derived from an EMBL/GenBank/DDBJ whole genome shotgun (WGS) entry which is preliminary data.</text>
</comment>
<feature type="transmembrane region" description="Helical" evidence="10">
    <location>
        <begin position="538"/>
        <end position="559"/>
    </location>
</feature>
<dbReference type="STRING" id="913325.N799_13105"/>
<dbReference type="Proteomes" id="UP000029989">
    <property type="component" value="Unassembled WGS sequence"/>
</dbReference>
<dbReference type="InterPro" id="IPR004923">
    <property type="entry name" value="FTR1/Fip1/EfeU"/>
</dbReference>
<keyword evidence="6 10" id="KW-1133">Transmembrane helix</keyword>
<dbReference type="InterPro" id="IPR036909">
    <property type="entry name" value="Cyt_c-like_dom_sf"/>
</dbReference>
<comment type="subcellular location">
    <subcellularLocation>
        <location evidence="1">Membrane</location>
        <topology evidence="1">Multi-pass membrane protein</topology>
    </subcellularLocation>
</comment>
<feature type="transmembrane region" description="Helical" evidence="10">
    <location>
        <begin position="462"/>
        <end position="479"/>
    </location>
</feature>
<feature type="transmembrane region" description="Helical" evidence="10">
    <location>
        <begin position="571"/>
        <end position="593"/>
    </location>
</feature>
<feature type="transmembrane region" description="Helical" evidence="10">
    <location>
        <begin position="388"/>
        <end position="415"/>
    </location>
</feature>
<dbReference type="EMBL" id="AVPT01000008">
    <property type="protein sequence ID" value="KGM56811.1"/>
    <property type="molecule type" value="Genomic_DNA"/>
</dbReference>
<evidence type="ECO:0000256" key="3">
    <source>
        <dbReference type="ARBA" id="ARBA00022617"/>
    </source>
</evidence>
<dbReference type="eggNOG" id="COG2010">
    <property type="taxonomic scope" value="Bacteria"/>
</dbReference>
<dbReference type="SUPFAM" id="SSF46626">
    <property type="entry name" value="Cytochrome c"/>
    <property type="match status" value="1"/>
</dbReference>
<dbReference type="GO" id="GO:0009055">
    <property type="term" value="F:electron transfer activity"/>
    <property type="evidence" value="ECO:0007669"/>
    <property type="project" value="InterPro"/>
</dbReference>
<feature type="transmembrane region" description="Helical" evidence="10">
    <location>
        <begin position="613"/>
        <end position="637"/>
    </location>
</feature>
<keyword evidence="8 10" id="KW-0472">Membrane</keyword>
<dbReference type="Pfam" id="PF00034">
    <property type="entry name" value="Cytochrom_C"/>
    <property type="match status" value="1"/>
</dbReference>
<keyword evidence="3 9" id="KW-0349">Heme</keyword>